<dbReference type="SMART" id="SM00875">
    <property type="entry name" value="BACK"/>
    <property type="match status" value="1"/>
</dbReference>
<evidence type="ECO:0000256" key="3">
    <source>
        <dbReference type="ARBA" id="ARBA00022786"/>
    </source>
</evidence>
<feature type="domain" description="BTB" evidence="4">
    <location>
        <begin position="121"/>
        <end position="181"/>
    </location>
</feature>
<evidence type="ECO:0000313" key="5">
    <source>
        <dbReference type="EMBL" id="KAK1326428.1"/>
    </source>
</evidence>
<evidence type="ECO:0000256" key="2">
    <source>
        <dbReference type="ARBA" id="ARBA00004906"/>
    </source>
</evidence>
<comment type="caution">
    <text evidence="5">The sequence shown here is derived from an EMBL/GenBank/DDBJ whole genome shotgun (WGS) entry which is preliminary data.</text>
</comment>
<accession>A0AAV9FKH8</accession>
<protein>
    <submittedName>
        <fullName evidence="5">BTB/POZ domain-containing protein POB1</fullName>
    </submittedName>
</protein>
<dbReference type="InterPro" id="IPR011333">
    <property type="entry name" value="SKP1/BTB/POZ_sf"/>
</dbReference>
<dbReference type="InterPro" id="IPR000210">
    <property type="entry name" value="BTB/POZ_dom"/>
</dbReference>
<evidence type="ECO:0000256" key="1">
    <source>
        <dbReference type="ARBA" id="ARBA00002668"/>
    </source>
</evidence>
<keyword evidence="6" id="KW-1185">Reference proteome</keyword>
<comment type="function">
    <text evidence="1">May act as a substrate-specific adapter of an E3 ubiquitin-protein ligase complex (CUL3-RBX1-BTB) which mediates the ubiquitination and subsequent proteasomal degradation of target proteins.</text>
</comment>
<dbReference type="GO" id="GO:0010114">
    <property type="term" value="P:response to red light"/>
    <property type="evidence" value="ECO:0007669"/>
    <property type="project" value="TreeGrafter"/>
</dbReference>
<dbReference type="Gene3D" id="3.30.710.10">
    <property type="entry name" value="Potassium Channel Kv1.1, Chain A"/>
    <property type="match status" value="1"/>
</dbReference>
<dbReference type="GO" id="GO:0005634">
    <property type="term" value="C:nucleus"/>
    <property type="evidence" value="ECO:0007669"/>
    <property type="project" value="TreeGrafter"/>
</dbReference>
<sequence length="538" mass="61926">MDNEVDEEQPSWRGKLFNHFMSAIKYLLLLFRWVPNYFSGDPETKTKPPNPSIPHRPTDTSTDHSFQFAFNNIDFSDRTLRLEITKIGSPSDVEGVRQSRWWWWWWRRPKQEEKRLRAVTLHVNSAILAAKSPFFYNLFSNGMRESLNKHSATVLRVDASEEAAVMELLHFAYAGHLSRETAESPSAVLDVLRAADKFDVVSCIRHCSVLLRDSSPMTEESASTYLGLPHSVLAREEVRPLMDAVMEVVSARFKDVTDLRSEMAKLPLPLVEALLWRDDLSVASEDKVYSTVVEWAREKYPEREERCRILGSNLARLVRMPHMSWEKLREIVKCGDDIDKELVSEAVIDALIFKAAPNSHVQQRMLVDAANDRFYVARSYRNRPVKVVELERPRPHCIVYLELKREELARLKRTEEMRSEIFRLRAHAFYLVFEHYTSTADSTSFFAVFLVTKGGGTVGGKWGVESAVRMMPGGEFRSNEAVQCEFKNGVKWAEPHIFGALWADFMANNGSYFVDGMFHLRVELGLLRQGQQSSVFTF</sequence>
<dbReference type="SMART" id="SM00225">
    <property type="entry name" value="BTB"/>
    <property type="match status" value="1"/>
</dbReference>
<dbReference type="SUPFAM" id="SSF54695">
    <property type="entry name" value="POZ domain"/>
    <property type="match status" value="1"/>
</dbReference>
<dbReference type="PANTHER" id="PTHR46336">
    <property type="entry name" value="OS02G0260700 PROTEIN"/>
    <property type="match status" value="1"/>
</dbReference>
<dbReference type="EMBL" id="JAUJYO010000001">
    <property type="protein sequence ID" value="KAK1326428.1"/>
    <property type="molecule type" value="Genomic_DNA"/>
</dbReference>
<dbReference type="CDD" id="cd18186">
    <property type="entry name" value="BTB_POZ_ZBTB_KLHL-like"/>
    <property type="match status" value="1"/>
</dbReference>
<evidence type="ECO:0000313" key="6">
    <source>
        <dbReference type="Proteomes" id="UP001180020"/>
    </source>
</evidence>
<comment type="pathway">
    <text evidence="2">Protein modification; protein ubiquitination.</text>
</comment>
<name>A0AAV9FKH8_ACOCL</name>
<dbReference type="InterPro" id="IPR045890">
    <property type="entry name" value="POB1-like"/>
</dbReference>
<gene>
    <name evidence="5" type="primary">POB1</name>
    <name evidence="5" type="ORF">QJS10_CPA01g00823</name>
</gene>
<reference evidence="5" key="1">
    <citation type="journal article" date="2023" name="Nat. Commun.">
        <title>Diploid and tetraploid genomes of Acorus and the evolution of monocots.</title>
        <authorList>
            <person name="Ma L."/>
            <person name="Liu K.W."/>
            <person name="Li Z."/>
            <person name="Hsiao Y.Y."/>
            <person name="Qi Y."/>
            <person name="Fu T."/>
            <person name="Tang G.D."/>
            <person name="Zhang D."/>
            <person name="Sun W.H."/>
            <person name="Liu D.K."/>
            <person name="Li Y."/>
            <person name="Chen G.Z."/>
            <person name="Liu X.D."/>
            <person name="Liao X.Y."/>
            <person name="Jiang Y.T."/>
            <person name="Yu X."/>
            <person name="Hao Y."/>
            <person name="Huang J."/>
            <person name="Zhao X.W."/>
            <person name="Ke S."/>
            <person name="Chen Y.Y."/>
            <person name="Wu W.L."/>
            <person name="Hsu J.L."/>
            <person name="Lin Y.F."/>
            <person name="Huang M.D."/>
            <person name="Li C.Y."/>
            <person name="Huang L."/>
            <person name="Wang Z.W."/>
            <person name="Zhao X."/>
            <person name="Zhong W.Y."/>
            <person name="Peng D.H."/>
            <person name="Ahmad S."/>
            <person name="Lan S."/>
            <person name="Zhang J.S."/>
            <person name="Tsai W.C."/>
            <person name="Van de Peer Y."/>
            <person name="Liu Z.J."/>
        </authorList>
    </citation>
    <scope>NUCLEOTIDE SEQUENCE</scope>
    <source>
        <strain evidence="5">CP</strain>
    </source>
</reference>
<organism evidence="5 6">
    <name type="scientific">Acorus calamus</name>
    <name type="common">Sweet flag</name>
    <dbReference type="NCBI Taxonomy" id="4465"/>
    <lineage>
        <taxon>Eukaryota</taxon>
        <taxon>Viridiplantae</taxon>
        <taxon>Streptophyta</taxon>
        <taxon>Embryophyta</taxon>
        <taxon>Tracheophyta</taxon>
        <taxon>Spermatophyta</taxon>
        <taxon>Magnoliopsida</taxon>
        <taxon>Liliopsida</taxon>
        <taxon>Acoraceae</taxon>
        <taxon>Acorus</taxon>
    </lineage>
</organism>
<dbReference type="InterPro" id="IPR011705">
    <property type="entry name" value="BACK"/>
</dbReference>
<dbReference type="FunFam" id="1.25.40.420:FF:000008">
    <property type="entry name" value="BTB/POZ domain-containing protein POB1"/>
    <property type="match status" value="1"/>
</dbReference>
<dbReference type="PROSITE" id="PS50097">
    <property type="entry name" value="BTB"/>
    <property type="match status" value="1"/>
</dbReference>
<keyword evidence="3" id="KW-0833">Ubl conjugation pathway</keyword>
<evidence type="ECO:0000259" key="4">
    <source>
        <dbReference type="PROSITE" id="PS50097"/>
    </source>
</evidence>
<dbReference type="Proteomes" id="UP001180020">
    <property type="component" value="Unassembled WGS sequence"/>
</dbReference>
<proteinExistence type="predicted"/>
<dbReference type="AlphaFoldDB" id="A0AAV9FKH8"/>
<reference evidence="5" key="2">
    <citation type="submission" date="2023-06" db="EMBL/GenBank/DDBJ databases">
        <authorList>
            <person name="Ma L."/>
            <person name="Liu K.-W."/>
            <person name="Li Z."/>
            <person name="Hsiao Y.-Y."/>
            <person name="Qi Y."/>
            <person name="Fu T."/>
            <person name="Tang G."/>
            <person name="Zhang D."/>
            <person name="Sun W.-H."/>
            <person name="Liu D.-K."/>
            <person name="Li Y."/>
            <person name="Chen G.-Z."/>
            <person name="Liu X.-D."/>
            <person name="Liao X.-Y."/>
            <person name="Jiang Y.-T."/>
            <person name="Yu X."/>
            <person name="Hao Y."/>
            <person name="Huang J."/>
            <person name="Zhao X.-W."/>
            <person name="Ke S."/>
            <person name="Chen Y.-Y."/>
            <person name="Wu W.-L."/>
            <person name="Hsu J.-L."/>
            <person name="Lin Y.-F."/>
            <person name="Huang M.-D."/>
            <person name="Li C.-Y."/>
            <person name="Huang L."/>
            <person name="Wang Z.-W."/>
            <person name="Zhao X."/>
            <person name="Zhong W.-Y."/>
            <person name="Peng D.-H."/>
            <person name="Ahmad S."/>
            <person name="Lan S."/>
            <person name="Zhang J.-S."/>
            <person name="Tsai W.-C."/>
            <person name="Van De Peer Y."/>
            <person name="Liu Z.-J."/>
        </authorList>
    </citation>
    <scope>NUCLEOTIDE SEQUENCE</scope>
    <source>
        <strain evidence="5">CP</strain>
        <tissue evidence="5">Leaves</tissue>
    </source>
</reference>
<dbReference type="PANTHER" id="PTHR46336:SF3">
    <property type="entry name" value="BTB_POZ DOMAIN-CONTAINING PROTEIN POB1"/>
    <property type="match status" value="1"/>
</dbReference>
<dbReference type="Gene3D" id="1.25.40.420">
    <property type="match status" value="1"/>
</dbReference>
<dbReference type="Pfam" id="PF07707">
    <property type="entry name" value="BACK"/>
    <property type="match status" value="1"/>
</dbReference>
<dbReference type="Pfam" id="PF00651">
    <property type="entry name" value="BTB"/>
    <property type="match status" value="1"/>
</dbReference>